<comment type="caution">
    <text evidence="2">The sequence shown here is derived from an EMBL/GenBank/DDBJ whole genome shotgun (WGS) entry which is preliminary data.</text>
</comment>
<organism evidence="2 3">
    <name type="scientific">Elsinoe australis</name>
    <dbReference type="NCBI Taxonomy" id="40998"/>
    <lineage>
        <taxon>Eukaryota</taxon>
        <taxon>Fungi</taxon>
        <taxon>Dikarya</taxon>
        <taxon>Ascomycota</taxon>
        <taxon>Pezizomycotina</taxon>
        <taxon>Dothideomycetes</taxon>
        <taxon>Dothideomycetidae</taxon>
        <taxon>Myriangiales</taxon>
        <taxon>Elsinoaceae</taxon>
        <taxon>Elsinoe</taxon>
    </lineage>
</organism>
<feature type="region of interest" description="Disordered" evidence="1">
    <location>
        <begin position="1"/>
        <end position="71"/>
    </location>
</feature>
<dbReference type="PANTHER" id="PTHR42085:SF2">
    <property type="entry name" value="F-BOX DOMAIN-CONTAINING PROTEIN"/>
    <property type="match status" value="1"/>
</dbReference>
<evidence type="ECO:0000313" key="2">
    <source>
        <dbReference type="EMBL" id="TKX23113.1"/>
    </source>
</evidence>
<dbReference type="InterPro" id="IPR038883">
    <property type="entry name" value="AN11006-like"/>
</dbReference>
<protein>
    <submittedName>
        <fullName evidence="2">Uncharacterized protein</fullName>
    </submittedName>
</protein>
<dbReference type="Proteomes" id="UP000308133">
    <property type="component" value="Unassembled WGS sequence"/>
</dbReference>
<evidence type="ECO:0000256" key="1">
    <source>
        <dbReference type="SAM" id="MobiDB-lite"/>
    </source>
</evidence>
<dbReference type="AlphaFoldDB" id="A0A4U7AX38"/>
<gene>
    <name evidence="2" type="ORF">C1H76_4661</name>
</gene>
<dbReference type="EMBL" id="PTQR01000057">
    <property type="protein sequence ID" value="TKX23113.1"/>
    <property type="molecule type" value="Genomic_DNA"/>
</dbReference>
<dbReference type="PANTHER" id="PTHR42085">
    <property type="entry name" value="F-BOX DOMAIN-CONTAINING PROTEIN"/>
    <property type="match status" value="1"/>
</dbReference>
<evidence type="ECO:0000313" key="3">
    <source>
        <dbReference type="Proteomes" id="UP000308133"/>
    </source>
</evidence>
<sequence>MPKQILSEDDNDDPATPPKPKELKPSRPIGPKTRPPLASKPRKLRPSRPIGPKNESLVPAGSYDTESSGPVELSSTLMATARDPGLASNMLPVTLSPATSTSSTEPAALHLLRLYRHGGKALTQRKQQAFRLLDLPLEIRLMIYKELERTLSQYSNYKICHGAEVNPRTSFVHWKRTKWYHVDFLKVPSSDIWAFAQTCQTIRKEVLPLAWSMLALTFANFDVEYQPKMPSLAPIPVQWRHVCELSIDIKNEGSCIDLAKVLVDKLDGAHALQAFTIRCCRWRNGVRQPCSITFVNAMRDVWPKIHARAVMQLQTIWSSTEQTLGFKGVERVRLTGLVGELNEQQSEQLDQTYGKDLEVSIPGR</sequence>
<name>A0A4U7AX38_9PEZI</name>
<accession>A0A4U7AX38</accession>
<reference evidence="2 3" key="1">
    <citation type="submission" date="2018-02" db="EMBL/GenBank/DDBJ databases">
        <title>Draft genome sequences of Elsinoe sp., causing black scab on jojoba.</title>
        <authorList>
            <person name="Stodart B."/>
            <person name="Jeffress S."/>
            <person name="Ash G."/>
            <person name="Arun Chinnappa K."/>
        </authorList>
    </citation>
    <scope>NUCLEOTIDE SEQUENCE [LARGE SCALE GENOMIC DNA]</scope>
    <source>
        <strain evidence="2 3">Hillstone_2</strain>
    </source>
</reference>
<proteinExistence type="predicted"/>